<evidence type="ECO:0000256" key="3">
    <source>
        <dbReference type="ARBA" id="ARBA00022692"/>
    </source>
</evidence>
<name>A0A8H7ESB7_9FUNG</name>
<dbReference type="AlphaFoldDB" id="A0A8H7ESB7"/>
<reference evidence="7" key="1">
    <citation type="submission" date="2020-01" db="EMBL/GenBank/DDBJ databases">
        <title>Genome Sequencing of Three Apophysomyces-Like Fungal Strains Confirms a Novel Fungal Genus in the Mucoromycota with divergent Burkholderia-like Endosymbiotic Bacteria.</title>
        <authorList>
            <person name="Stajich J.E."/>
            <person name="Macias A.M."/>
            <person name="Carter-House D."/>
            <person name="Lovett B."/>
            <person name="Kasson L.R."/>
            <person name="Berry K."/>
            <person name="Grigoriev I."/>
            <person name="Chang Y."/>
            <person name="Spatafora J."/>
            <person name="Kasson M.T."/>
        </authorList>
    </citation>
    <scope>NUCLEOTIDE SEQUENCE</scope>
    <source>
        <strain evidence="7">NRRL A-21654</strain>
    </source>
</reference>
<dbReference type="Gene3D" id="1.20.58.340">
    <property type="entry name" value="Magnesium transport protein CorA, transmembrane region"/>
    <property type="match status" value="2"/>
</dbReference>
<keyword evidence="5 6" id="KW-0472">Membrane</keyword>
<comment type="similarity">
    <text evidence="2">Belongs to the CorA metal ion transporter (MIT) (TC 1.A.35) family.</text>
</comment>
<dbReference type="Gene3D" id="3.30.460.20">
    <property type="entry name" value="CorA soluble domain-like"/>
    <property type="match status" value="1"/>
</dbReference>
<dbReference type="EMBL" id="JABAYA010000028">
    <property type="protein sequence ID" value="KAF7729119.1"/>
    <property type="molecule type" value="Genomic_DNA"/>
</dbReference>
<evidence type="ECO:0000256" key="5">
    <source>
        <dbReference type="ARBA" id="ARBA00023136"/>
    </source>
</evidence>
<comment type="caution">
    <text evidence="7">The sequence shown here is derived from an EMBL/GenBank/DDBJ whole genome shotgun (WGS) entry which is preliminary data.</text>
</comment>
<dbReference type="PANTHER" id="PTHR21535:SF51">
    <property type="entry name" value="MANGANESE RESISTANCE PROTEIN MNR2"/>
    <property type="match status" value="1"/>
</dbReference>
<dbReference type="GO" id="GO:0010961">
    <property type="term" value="P:intracellular magnesium ion homeostasis"/>
    <property type="evidence" value="ECO:0007669"/>
    <property type="project" value="TreeGrafter"/>
</dbReference>
<evidence type="ECO:0000256" key="6">
    <source>
        <dbReference type="SAM" id="Phobius"/>
    </source>
</evidence>
<organism evidence="7 8">
    <name type="scientific">Apophysomyces ossiformis</name>
    <dbReference type="NCBI Taxonomy" id="679940"/>
    <lineage>
        <taxon>Eukaryota</taxon>
        <taxon>Fungi</taxon>
        <taxon>Fungi incertae sedis</taxon>
        <taxon>Mucoromycota</taxon>
        <taxon>Mucoromycotina</taxon>
        <taxon>Mucoromycetes</taxon>
        <taxon>Mucorales</taxon>
        <taxon>Mucorineae</taxon>
        <taxon>Mucoraceae</taxon>
        <taxon>Apophysomyces</taxon>
    </lineage>
</organism>
<evidence type="ECO:0000256" key="2">
    <source>
        <dbReference type="ARBA" id="ARBA00009765"/>
    </source>
</evidence>
<dbReference type="OrthoDB" id="29879at2759"/>
<dbReference type="SUPFAM" id="SSF144083">
    <property type="entry name" value="Magnesium transport protein CorA, transmembrane region"/>
    <property type="match status" value="1"/>
</dbReference>
<dbReference type="InterPro" id="IPR045863">
    <property type="entry name" value="CorA_TM1_TM2"/>
</dbReference>
<dbReference type="PANTHER" id="PTHR21535">
    <property type="entry name" value="MAGNESIUM AND COBALT TRANSPORT PROTEIN/MITOCHONDRIAL IMPORT INNER MEMBRANE TRANSLOCASE SUBUNIT TIM8"/>
    <property type="match status" value="1"/>
</dbReference>
<dbReference type="Proteomes" id="UP000605846">
    <property type="component" value="Unassembled WGS sequence"/>
</dbReference>
<evidence type="ECO:0000256" key="4">
    <source>
        <dbReference type="ARBA" id="ARBA00022989"/>
    </source>
</evidence>
<dbReference type="InterPro" id="IPR002523">
    <property type="entry name" value="MgTranspt_CorA/ZnTranspt_ZntB"/>
</dbReference>
<evidence type="ECO:0000313" key="8">
    <source>
        <dbReference type="Proteomes" id="UP000605846"/>
    </source>
</evidence>
<dbReference type="GO" id="GO:0016020">
    <property type="term" value="C:membrane"/>
    <property type="evidence" value="ECO:0007669"/>
    <property type="project" value="UniProtKB-SubCell"/>
</dbReference>
<feature type="transmembrane region" description="Helical" evidence="6">
    <location>
        <begin position="400"/>
        <end position="421"/>
    </location>
</feature>
<sequence length="458" mass="53200">MEMSFITVSSALRKLAKLPFARSNDDAVPDNYGYMSPSADLIQERLDFYNVEADVLFPQAHDETFNLTVLDESVEARRRESDELKASVVLDKVQTSRKFQTRHAQKRKQKFHKLTEFPIETPRCYLYSAKSGLETSVSQLLSDQGRLAIEEVLATDNWWVDVLSPTDEELRVLKKVFHIHALTAEDIQAREQCEKVAVFPNYIFVCSRSFDVDPHTGRLQPYNFYNLIFKKGLLTRTQFHFNATVHPQRVRRRANHLREYASINPDWMNYALIDDIVDSFMPVVQQVQMESISIDELSLLLRKDERADMLKRIGRCRRRATQLLRLLSAKVDGIKSLMKRYEDKPALGDIKMYLDHVLTMSQNTNHYSRMLARAHTNYLAQVNVELSHTYSMTNKVMNRLTFLGTVFIPLHLISSLWGMNVKVPGDALNDTHWFYWIMLGMAAYWIAVTYFGKVIKIL</sequence>
<evidence type="ECO:0000313" key="7">
    <source>
        <dbReference type="EMBL" id="KAF7729119.1"/>
    </source>
</evidence>
<dbReference type="SUPFAM" id="SSF143865">
    <property type="entry name" value="CorA soluble domain-like"/>
    <property type="match status" value="1"/>
</dbReference>
<dbReference type="GO" id="GO:0015095">
    <property type="term" value="F:magnesium ion transmembrane transporter activity"/>
    <property type="evidence" value="ECO:0007669"/>
    <property type="project" value="InterPro"/>
</dbReference>
<keyword evidence="8" id="KW-1185">Reference proteome</keyword>
<comment type="subcellular location">
    <subcellularLocation>
        <location evidence="1">Membrane</location>
        <topology evidence="1">Multi-pass membrane protein</topology>
    </subcellularLocation>
</comment>
<keyword evidence="3 6" id="KW-0812">Transmembrane</keyword>
<proteinExistence type="inferred from homology"/>
<feature type="transmembrane region" description="Helical" evidence="6">
    <location>
        <begin position="433"/>
        <end position="452"/>
    </location>
</feature>
<dbReference type="CDD" id="cd12829">
    <property type="entry name" value="Alr1p-like"/>
    <property type="match status" value="1"/>
</dbReference>
<dbReference type="Pfam" id="PF01544">
    <property type="entry name" value="CorA"/>
    <property type="match status" value="1"/>
</dbReference>
<keyword evidence="4 6" id="KW-1133">Transmembrane helix</keyword>
<accession>A0A8H7ESB7</accession>
<evidence type="ECO:0000256" key="1">
    <source>
        <dbReference type="ARBA" id="ARBA00004141"/>
    </source>
</evidence>
<dbReference type="InterPro" id="IPR044089">
    <property type="entry name" value="Alr1-like"/>
</dbReference>
<gene>
    <name evidence="7" type="primary">MNR2_4</name>
    <name evidence="7" type="ORF">EC973_004887</name>
</gene>
<dbReference type="InterPro" id="IPR045861">
    <property type="entry name" value="CorA_cytoplasmic_dom"/>
</dbReference>
<protein>
    <submittedName>
        <fullName evidence="7">CorA metal ion transporter</fullName>
    </submittedName>
</protein>